<evidence type="ECO:0000313" key="1">
    <source>
        <dbReference type="EMBL" id="MYD91644.1"/>
    </source>
</evidence>
<dbReference type="EMBL" id="VXPY01000105">
    <property type="protein sequence ID" value="MYD91644.1"/>
    <property type="molecule type" value="Genomic_DNA"/>
</dbReference>
<reference evidence="1" key="1">
    <citation type="submission" date="2019-09" db="EMBL/GenBank/DDBJ databases">
        <title>Characterisation of the sponge microbiome using genome-centric metagenomics.</title>
        <authorList>
            <person name="Engelberts J.P."/>
            <person name="Robbins S.J."/>
            <person name="De Goeij J.M."/>
            <person name="Aranda M."/>
            <person name="Bell S.C."/>
            <person name="Webster N.S."/>
        </authorList>
    </citation>
    <scope>NUCLEOTIDE SEQUENCE</scope>
    <source>
        <strain evidence="1">SB0662_bin_9</strain>
    </source>
</reference>
<comment type="caution">
    <text evidence="1">The sequence shown here is derived from an EMBL/GenBank/DDBJ whole genome shotgun (WGS) entry which is preliminary data.</text>
</comment>
<dbReference type="AlphaFoldDB" id="A0A6B1DZ67"/>
<sequence length="231" mass="26065">MEGVAALACEVRAPYMMYCERSDLSHSDLPSPVDGAIKVAHDIPIPKTRDQRIYFLPAVVLKQERMATLSSTKHGVSSLWDGRQVRFPKGAILAGGKVFEDVESVVHLLRFKESPSTKDPDVIRSYPEEDEEQWRFVVELHPNKMVALHHESNSDWLNALSVGCIAQMLSTIRKDFSDHEPSHEALRVLAEMIRDKTGKAPPWETEGANDEWEDTLHIATSLHNLITPMDE</sequence>
<organism evidence="1">
    <name type="scientific">Caldilineaceae bacterium SB0662_bin_9</name>
    <dbReference type="NCBI Taxonomy" id="2605258"/>
    <lineage>
        <taxon>Bacteria</taxon>
        <taxon>Bacillati</taxon>
        <taxon>Chloroflexota</taxon>
        <taxon>Caldilineae</taxon>
        <taxon>Caldilineales</taxon>
        <taxon>Caldilineaceae</taxon>
    </lineage>
</organism>
<gene>
    <name evidence="1" type="ORF">F4Y08_15150</name>
</gene>
<name>A0A6B1DZ67_9CHLR</name>
<protein>
    <submittedName>
        <fullName evidence="1">Uncharacterized protein</fullName>
    </submittedName>
</protein>
<accession>A0A6B1DZ67</accession>
<proteinExistence type="predicted"/>